<comment type="caution">
    <text evidence="2">The sequence shown here is derived from an EMBL/GenBank/DDBJ whole genome shotgun (WGS) entry which is preliminary data.</text>
</comment>
<evidence type="ECO:0000313" key="2">
    <source>
        <dbReference type="EMBL" id="GIQ83731.1"/>
    </source>
</evidence>
<name>A0A9K3CV27_9EUKA</name>
<feature type="transmembrane region" description="Helical" evidence="1">
    <location>
        <begin position="957"/>
        <end position="979"/>
    </location>
</feature>
<protein>
    <submittedName>
        <fullName evidence="2">Uncharacterized protein</fullName>
    </submittedName>
</protein>
<feature type="non-terminal residue" evidence="2">
    <location>
        <position position="1"/>
    </location>
</feature>
<keyword evidence="1" id="KW-0812">Transmembrane</keyword>
<sequence>LSHLFPVSYTDIEVYCDLYEYNTVSGGLRRQERVSGDDYSIELSAAVGEYSADESYSKVVISGATPTTSTDGADYTIYAGTTSSVYLALLDEYGISILADTSASEDTLVTGTLDVTLDSRETSQVGSRVTDMIDTDGISYNIATALVSEASFETDTVRISHEVRFDGYSMLTYEGTNTFMTGTEGYLVLPFELNVAGEYTATLSLPVSESETSLGPSSYSFSVSVQPGITISTVELGGDPDPVVGGATLPVLNSESSSVTVSGTTTYAPSVPSWVSSTATEFLTLSAAMPYGIVLSGYDTDMNITPNDYSGVSAPSLTVANALSTSASMLDYAIDEAGRIRATVASYLPYCSESAPLTLALDVSSASEVYVCVPFTLYPLSAADMLSTATQEGYTSWYRPDTWSAGVYTGGTVHSPGSSISDSITPVYGETHGLTPLEMGVASTLSDTVLAHLTLSTDTTVDADGVSLRYYRVDTTTLEIEYYELPLPVSTLSSDLDTLSVIDVACTDAGVDFSHGTDTGSDSDTYTGYPLRCIEQLLDSVHWANGGTIWHSLEISVWLAPSATESLEYRPVLDSDPTSTETSLQYASIGLAPYSATEVLYTQLYYTVDTLPDTVSLLDLATAFVDLGVSDADGNIHSYDATGVSGTIYQYMDIETISPLTLSLSDTCTGSDLDSEYYVSVDILTGGGTFNLECVTLSGVFTGLVPISVTLRGPSASRTLLSVYYTPVLSPVLLDAATGVLIESESTTATEESTVSTDVTYGSLHEFSFDTVLTEDQADVFIAGGIPYTHSLFSSEPVIPYQTFDPPTLAPIGLNITIGTQEFCTSSYPSDAVESDRQSIVESALLSSVDTSGDGESDTRDTTFSLTGVSATHGTVTLLSSEVTYTVDSSLPYTCGYYGGTVEYSLPYSPILDKGISGDEVVVELEYNSDTVYRLIMPISIQTVYADAQWWTYTKRVVVWTIIVFILVTACVTGLVLRVRSVAERRRRQRERELKLEARERALRVGREGTMGDAREMAVIVEGIRTSTHFRRSVSMRSHSVAHSHTPVVYASPVILPNSTFDDEGRGYR</sequence>
<proteinExistence type="predicted"/>
<accession>A0A9K3CV27</accession>
<keyword evidence="1" id="KW-0472">Membrane</keyword>
<dbReference type="EMBL" id="BDIP01001157">
    <property type="protein sequence ID" value="GIQ83731.1"/>
    <property type="molecule type" value="Genomic_DNA"/>
</dbReference>
<evidence type="ECO:0000313" key="3">
    <source>
        <dbReference type="Proteomes" id="UP000265618"/>
    </source>
</evidence>
<organism evidence="2 3">
    <name type="scientific">Kipferlia bialata</name>
    <dbReference type="NCBI Taxonomy" id="797122"/>
    <lineage>
        <taxon>Eukaryota</taxon>
        <taxon>Metamonada</taxon>
        <taxon>Carpediemonas-like organisms</taxon>
        <taxon>Kipferlia</taxon>
    </lineage>
</organism>
<gene>
    <name evidence="2" type="ORF">KIPB_005093</name>
</gene>
<dbReference type="AlphaFoldDB" id="A0A9K3CV27"/>
<keyword evidence="3" id="KW-1185">Reference proteome</keyword>
<reference evidence="2 3" key="1">
    <citation type="journal article" date="2018" name="PLoS ONE">
        <title>The draft genome of Kipferlia bialata reveals reductive genome evolution in fornicate parasites.</title>
        <authorList>
            <person name="Tanifuji G."/>
            <person name="Takabayashi S."/>
            <person name="Kume K."/>
            <person name="Takagi M."/>
            <person name="Nakayama T."/>
            <person name="Kamikawa R."/>
            <person name="Inagaki Y."/>
            <person name="Hashimoto T."/>
        </authorList>
    </citation>
    <scope>NUCLEOTIDE SEQUENCE [LARGE SCALE GENOMIC DNA]</scope>
    <source>
        <strain evidence="2">NY0173</strain>
    </source>
</reference>
<keyword evidence="1" id="KW-1133">Transmembrane helix</keyword>
<evidence type="ECO:0000256" key="1">
    <source>
        <dbReference type="SAM" id="Phobius"/>
    </source>
</evidence>
<dbReference type="Proteomes" id="UP000265618">
    <property type="component" value="Unassembled WGS sequence"/>
</dbReference>